<comment type="pathway">
    <text evidence="8">Carotenoid biosynthesis; staphyloxanthin biosynthesis; staphyloxanthin from farnesyl diphosphate: step 4/5.</text>
</comment>
<evidence type="ECO:0000256" key="2">
    <source>
        <dbReference type="ARBA" id="ARBA00022475"/>
    </source>
</evidence>
<evidence type="ECO:0000256" key="7">
    <source>
        <dbReference type="ARBA" id="ARBA00037281"/>
    </source>
</evidence>
<evidence type="ECO:0000259" key="11">
    <source>
        <dbReference type="Pfam" id="PF00535"/>
    </source>
</evidence>
<sequence>MKSNISIIIPILNEEKVIESFLRELSTLKGEKEIILVDGGSTDNTVEIASKYGKVVKSKKGRAFQMNAGAKAATGEVFWFLHCDSKIEEDSLNRIEKAINEGYVGGGFSLNFYDLNSKFMKFVSITSNWRAKYLGYYFGDQAIFVKKEIFEAMGGFKEIDIMEDWDFSCKLKKIGKMKMIKSTVGTSARRFKQGGQLKTLLLMHKIKILYMLGVSPSKLNKIYREAR</sequence>
<evidence type="ECO:0000313" key="12">
    <source>
        <dbReference type="EMBL" id="GAA0719293.1"/>
    </source>
</evidence>
<dbReference type="Proteomes" id="UP001500339">
    <property type="component" value="Unassembled WGS sequence"/>
</dbReference>
<dbReference type="InterPro" id="IPR001173">
    <property type="entry name" value="Glyco_trans_2-like"/>
</dbReference>
<keyword evidence="2" id="KW-1003">Cell membrane</keyword>
<dbReference type="CDD" id="cd02522">
    <property type="entry name" value="GT_2_like_a"/>
    <property type="match status" value="1"/>
</dbReference>
<comment type="similarity">
    <text evidence="9">Belongs to the glycosyltransferase 2 family. CrtQ subfamily.</text>
</comment>
<gene>
    <name evidence="12" type="ORF">GCM10008905_07110</name>
</gene>
<protein>
    <recommendedName>
        <fullName evidence="10">4,4'-diaponeurosporenoate glycosyltransferase</fullName>
    </recommendedName>
</protein>
<dbReference type="Gene3D" id="3.90.550.10">
    <property type="entry name" value="Spore Coat Polysaccharide Biosynthesis Protein SpsA, Chain A"/>
    <property type="match status" value="1"/>
</dbReference>
<comment type="subcellular location">
    <subcellularLocation>
        <location evidence="1">Cell membrane</location>
    </subcellularLocation>
</comment>
<dbReference type="SUPFAM" id="SSF53448">
    <property type="entry name" value="Nucleotide-diphospho-sugar transferases"/>
    <property type="match status" value="1"/>
</dbReference>
<evidence type="ECO:0000313" key="13">
    <source>
        <dbReference type="Proteomes" id="UP001500339"/>
    </source>
</evidence>
<evidence type="ECO:0000256" key="9">
    <source>
        <dbReference type="ARBA" id="ARBA00038120"/>
    </source>
</evidence>
<dbReference type="NCBIfam" id="TIGR04283">
    <property type="entry name" value="glyco_like_mftF"/>
    <property type="match status" value="1"/>
</dbReference>
<dbReference type="PANTHER" id="PTHR43646">
    <property type="entry name" value="GLYCOSYLTRANSFERASE"/>
    <property type="match status" value="1"/>
</dbReference>
<dbReference type="RefSeq" id="WP_343766726.1">
    <property type="nucleotide sequence ID" value="NZ_BAAACF010000001.1"/>
</dbReference>
<keyword evidence="3" id="KW-0328">Glycosyltransferase</keyword>
<keyword evidence="5" id="KW-0125">Carotenoid biosynthesis</keyword>
<evidence type="ECO:0000256" key="4">
    <source>
        <dbReference type="ARBA" id="ARBA00022679"/>
    </source>
</evidence>
<keyword evidence="6" id="KW-0472">Membrane</keyword>
<comment type="caution">
    <text evidence="12">The sequence shown here is derived from an EMBL/GenBank/DDBJ whole genome shotgun (WGS) entry which is preliminary data.</text>
</comment>
<evidence type="ECO:0000256" key="8">
    <source>
        <dbReference type="ARBA" id="ARBA00037904"/>
    </source>
</evidence>
<name>A0ABN1IRJ6_9CLOT</name>
<proteinExistence type="inferred from homology"/>
<keyword evidence="4" id="KW-0808">Transferase</keyword>
<keyword evidence="13" id="KW-1185">Reference proteome</keyword>
<feature type="domain" description="Glycosyltransferase 2-like" evidence="11">
    <location>
        <begin position="6"/>
        <end position="120"/>
    </location>
</feature>
<dbReference type="InterPro" id="IPR029044">
    <property type="entry name" value="Nucleotide-diphossugar_trans"/>
</dbReference>
<evidence type="ECO:0000256" key="1">
    <source>
        <dbReference type="ARBA" id="ARBA00004236"/>
    </source>
</evidence>
<dbReference type="Pfam" id="PF00535">
    <property type="entry name" value="Glycos_transf_2"/>
    <property type="match status" value="1"/>
</dbReference>
<dbReference type="InterPro" id="IPR026461">
    <property type="entry name" value="Trfase_2_rSAM/seldom_assoc"/>
</dbReference>
<dbReference type="EMBL" id="BAAACF010000001">
    <property type="protein sequence ID" value="GAA0719293.1"/>
    <property type="molecule type" value="Genomic_DNA"/>
</dbReference>
<evidence type="ECO:0000256" key="3">
    <source>
        <dbReference type="ARBA" id="ARBA00022676"/>
    </source>
</evidence>
<reference evidence="12 13" key="1">
    <citation type="journal article" date="2019" name="Int. J. Syst. Evol. Microbiol.">
        <title>The Global Catalogue of Microorganisms (GCM) 10K type strain sequencing project: providing services to taxonomists for standard genome sequencing and annotation.</title>
        <authorList>
            <consortium name="The Broad Institute Genomics Platform"/>
            <consortium name="The Broad Institute Genome Sequencing Center for Infectious Disease"/>
            <person name="Wu L."/>
            <person name="Ma J."/>
        </authorList>
    </citation>
    <scope>NUCLEOTIDE SEQUENCE [LARGE SCALE GENOMIC DNA]</scope>
    <source>
        <strain evidence="12 13">JCM 1405</strain>
    </source>
</reference>
<evidence type="ECO:0000256" key="6">
    <source>
        <dbReference type="ARBA" id="ARBA00023136"/>
    </source>
</evidence>
<dbReference type="PANTHER" id="PTHR43646:SF2">
    <property type="entry name" value="GLYCOSYLTRANSFERASE 2-LIKE DOMAIN-CONTAINING PROTEIN"/>
    <property type="match status" value="1"/>
</dbReference>
<accession>A0ABN1IRJ6</accession>
<organism evidence="12 13">
    <name type="scientific">Clostridium malenominatum</name>
    <dbReference type="NCBI Taxonomy" id="1539"/>
    <lineage>
        <taxon>Bacteria</taxon>
        <taxon>Bacillati</taxon>
        <taxon>Bacillota</taxon>
        <taxon>Clostridia</taxon>
        <taxon>Eubacteriales</taxon>
        <taxon>Clostridiaceae</taxon>
        <taxon>Clostridium</taxon>
    </lineage>
</organism>
<evidence type="ECO:0000256" key="10">
    <source>
        <dbReference type="ARBA" id="ARBA00040345"/>
    </source>
</evidence>
<comment type="function">
    <text evidence="7">Catalyzes the glycosylation of 4,4'-diaponeurosporenoate, i.e. the esterification of glucose at the C1'' position with the carboxyl group of 4,4'-diaponeurosporenic acid, to form glycosyl-4,4'-diaponeurosporenoate. This is a step in the biosynthesis of staphyloxanthin, an orange pigment present in most staphylococci strains.</text>
</comment>
<evidence type="ECO:0000256" key="5">
    <source>
        <dbReference type="ARBA" id="ARBA00022746"/>
    </source>
</evidence>